<dbReference type="OrthoDB" id="9770040at2"/>
<dbReference type="RefSeq" id="WP_093327392.1">
    <property type="nucleotide sequence ID" value="NZ_AP027363.1"/>
</dbReference>
<dbReference type="AlphaFoldDB" id="A0A1H9ZK95"/>
<feature type="transmembrane region" description="Helical" evidence="1">
    <location>
        <begin position="183"/>
        <end position="206"/>
    </location>
</feature>
<dbReference type="Proteomes" id="UP000199308">
    <property type="component" value="Unassembled WGS sequence"/>
</dbReference>
<dbReference type="InterPro" id="IPR010266">
    <property type="entry name" value="NnrS"/>
</dbReference>
<keyword evidence="1" id="KW-0812">Transmembrane</keyword>
<feature type="transmembrane region" description="Helical" evidence="1">
    <location>
        <begin position="69"/>
        <end position="86"/>
    </location>
</feature>
<evidence type="ECO:0000256" key="1">
    <source>
        <dbReference type="SAM" id="Phobius"/>
    </source>
</evidence>
<feature type="transmembrane region" description="Helical" evidence="1">
    <location>
        <begin position="218"/>
        <end position="241"/>
    </location>
</feature>
<keyword evidence="1" id="KW-1133">Transmembrane helix</keyword>
<dbReference type="STRING" id="349064.SAMN05660429_00489"/>
<feature type="transmembrane region" description="Helical" evidence="1">
    <location>
        <begin position="306"/>
        <end position="329"/>
    </location>
</feature>
<accession>A0A1H9ZK95</accession>
<keyword evidence="1" id="KW-0472">Membrane</keyword>
<feature type="transmembrane region" description="Helical" evidence="1">
    <location>
        <begin position="276"/>
        <end position="300"/>
    </location>
</feature>
<feature type="transmembrane region" description="Helical" evidence="1">
    <location>
        <begin position="122"/>
        <end position="140"/>
    </location>
</feature>
<evidence type="ECO:0000313" key="3">
    <source>
        <dbReference type="Proteomes" id="UP000199308"/>
    </source>
</evidence>
<proteinExistence type="predicted"/>
<feature type="transmembrane region" description="Helical" evidence="1">
    <location>
        <begin position="25"/>
        <end position="49"/>
    </location>
</feature>
<gene>
    <name evidence="2" type="ORF">SAMN05660429_00489</name>
</gene>
<evidence type="ECO:0000313" key="2">
    <source>
        <dbReference type="EMBL" id="SES82143.1"/>
    </source>
</evidence>
<feature type="transmembrane region" description="Helical" evidence="1">
    <location>
        <begin position="98"/>
        <end position="116"/>
    </location>
</feature>
<dbReference type="Pfam" id="PF05940">
    <property type="entry name" value="NnrS"/>
    <property type="match status" value="1"/>
</dbReference>
<name>A0A1H9ZK95_THASX</name>
<feature type="transmembrane region" description="Helical" evidence="1">
    <location>
        <begin position="365"/>
        <end position="386"/>
    </location>
</feature>
<feature type="transmembrane region" description="Helical" evidence="1">
    <location>
        <begin position="341"/>
        <end position="359"/>
    </location>
</feature>
<feature type="transmembrane region" description="Helical" evidence="1">
    <location>
        <begin position="152"/>
        <end position="171"/>
    </location>
</feature>
<keyword evidence="3" id="KW-1185">Reference proteome</keyword>
<reference evidence="2 3" key="1">
    <citation type="submission" date="2016-10" db="EMBL/GenBank/DDBJ databases">
        <authorList>
            <person name="de Groot N.N."/>
        </authorList>
    </citation>
    <scope>NUCLEOTIDE SEQUENCE [LARGE SCALE GENOMIC DNA]</scope>
    <source>
        <strain evidence="2 3">DSM 19706</strain>
    </source>
</reference>
<sequence length="402" mass="44672">MSLISPTGQIQEPSNKKPAPPFWQLAFRPFFLSAAVFAVLSIALWLAMYNSAIDWQPINGMYWWHMHEMLFGFVVAVVVGFLLTAARTWTQLDTVSGIPLLLLFLLWLGARLFILIPVMPMLLIALLDVSFLLFSAYFLGKPIFTIKQWRNVMFVPILLAMATLNGLSWYYALTGVALQGLWLFHAMVLLVAVVMCIMGGRVFPMFTANGTNTQRVPAIAWLEHASIISVLFAAITTLIGHPSLAEFSSYSLIAAGSINFVRAVRWRIWVTLRTPLVWSLHVSYWAVCIGLVMLGMAQLGMGIQSLALHAITIGGMGGMILSMISRVSLGHTGRKIVAPRLMVFAFVFINLSFLMRVFLPSWLGNYQLAVILSGACWIVAFSFFVVRYTSILTKARIDGLPG</sequence>
<dbReference type="EMBL" id="FOHK01000002">
    <property type="protein sequence ID" value="SES82143.1"/>
    <property type="molecule type" value="Genomic_DNA"/>
</dbReference>
<organism evidence="2 3">
    <name type="scientific">Thalassotalea agarivorans</name>
    <name type="common">Thalassomonas agarivorans</name>
    <dbReference type="NCBI Taxonomy" id="349064"/>
    <lineage>
        <taxon>Bacteria</taxon>
        <taxon>Pseudomonadati</taxon>
        <taxon>Pseudomonadota</taxon>
        <taxon>Gammaproteobacteria</taxon>
        <taxon>Alteromonadales</taxon>
        <taxon>Colwelliaceae</taxon>
        <taxon>Thalassotalea</taxon>
    </lineage>
</organism>
<protein>
    <submittedName>
        <fullName evidence="2">Uncharacterized protein involved in response to NO</fullName>
    </submittedName>
</protein>
<feature type="transmembrane region" description="Helical" evidence="1">
    <location>
        <begin position="247"/>
        <end position="264"/>
    </location>
</feature>